<proteinExistence type="inferred from homology"/>
<dbReference type="GO" id="GO:0030170">
    <property type="term" value="F:pyridoxal phosphate binding"/>
    <property type="evidence" value="ECO:0007669"/>
    <property type="project" value="UniProtKB-UniRule"/>
</dbReference>
<dbReference type="Pfam" id="PF01168">
    <property type="entry name" value="Ala_racemase_N"/>
    <property type="match status" value="1"/>
</dbReference>
<name>A0A7C9BIM5_9BACT</name>
<dbReference type="EC" id="5.1.1.1" evidence="5"/>
<dbReference type="InterPro" id="IPR001608">
    <property type="entry name" value="Ala_racemase_N"/>
</dbReference>
<dbReference type="SMART" id="SM01005">
    <property type="entry name" value="Ala_racemase_C"/>
    <property type="match status" value="1"/>
</dbReference>
<feature type="active site" description="Proton acceptor; specific for D-alanine" evidence="5">
    <location>
        <position position="490"/>
    </location>
</feature>
<dbReference type="Gene3D" id="3.40.1390.10">
    <property type="entry name" value="MurE/MurF, N-terminal domain"/>
    <property type="match status" value="1"/>
</dbReference>
<dbReference type="SUPFAM" id="SSF50621">
    <property type="entry name" value="Alanine racemase C-terminal domain-like"/>
    <property type="match status" value="1"/>
</dbReference>
<evidence type="ECO:0000256" key="5">
    <source>
        <dbReference type="HAMAP-Rule" id="MF_01201"/>
    </source>
</evidence>
<dbReference type="RefSeq" id="WP_152763721.1">
    <property type="nucleotide sequence ID" value="NZ_WHLY01000002.1"/>
</dbReference>
<dbReference type="SUPFAM" id="SSF63418">
    <property type="entry name" value="MurE/MurF N-terminal domain"/>
    <property type="match status" value="1"/>
</dbReference>
<dbReference type="PRINTS" id="PR00992">
    <property type="entry name" value="ALARACEMASE"/>
</dbReference>
<dbReference type="GO" id="GO:0030632">
    <property type="term" value="P:D-alanine biosynthetic process"/>
    <property type="evidence" value="ECO:0007669"/>
    <property type="project" value="UniProtKB-UniRule"/>
</dbReference>
<keyword evidence="3 5" id="KW-0663">Pyridoxal phosphate</keyword>
<dbReference type="SUPFAM" id="SSF53244">
    <property type="entry name" value="MurD-like peptide ligases, peptide-binding domain"/>
    <property type="match status" value="1"/>
</dbReference>
<comment type="catalytic activity">
    <reaction evidence="1 5">
        <text>L-alanine = D-alanine</text>
        <dbReference type="Rhea" id="RHEA:20249"/>
        <dbReference type="ChEBI" id="CHEBI:57416"/>
        <dbReference type="ChEBI" id="CHEBI:57972"/>
        <dbReference type="EC" id="5.1.1.1"/>
    </reaction>
</comment>
<dbReference type="PANTHER" id="PTHR30511:SF0">
    <property type="entry name" value="ALANINE RACEMASE, CATABOLIC-RELATED"/>
    <property type="match status" value="1"/>
</dbReference>
<keyword evidence="10" id="KW-1185">Reference proteome</keyword>
<dbReference type="InterPro" id="IPR036565">
    <property type="entry name" value="Mur-like_cat_sf"/>
</dbReference>
<dbReference type="Pfam" id="PF00842">
    <property type="entry name" value="Ala_racemase_C"/>
    <property type="match status" value="1"/>
</dbReference>
<keyword evidence="9" id="KW-0436">Ligase</keyword>
<organism evidence="9 10">
    <name type="scientific">Salmonirosea aquatica</name>
    <dbReference type="NCBI Taxonomy" id="2654236"/>
    <lineage>
        <taxon>Bacteria</taxon>
        <taxon>Pseudomonadati</taxon>
        <taxon>Bacteroidota</taxon>
        <taxon>Cytophagia</taxon>
        <taxon>Cytophagales</taxon>
        <taxon>Spirosomataceae</taxon>
        <taxon>Salmonirosea</taxon>
    </lineage>
</organism>
<dbReference type="Gene3D" id="3.20.20.10">
    <property type="entry name" value="Alanine racemase"/>
    <property type="match status" value="1"/>
</dbReference>
<dbReference type="InterPro" id="IPR029066">
    <property type="entry name" value="PLP-binding_barrel"/>
</dbReference>
<dbReference type="Proteomes" id="UP000479293">
    <property type="component" value="Unassembled WGS sequence"/>
</dbReference>
<dbReference type="Gene3D" id="3.40.1190.10">
    <property type="entry name" value="Mur-like, catalytic domain"/>
    <property type="match status" value="1"/>
</dbReference>
<protein>
    <recommendedName>
        <fullName evidence="5">Alanine racemase</fullName>
        <ecNumber evidence="5">5.1.1.1</ecNumber>
    </recommendedName>
</protein>
<feature type="modified residue" description="N6-(pyridoxal phosphate)lysine" evidence="5 6">
    <location>
        <position position="490"/>
    </location>
</feature>
<dbReference type="SUPFAM" id="SSF53623">
    <property type="entry name" value="MurD-like peptide ligases, catalytic domain"/>
    <property type="match status" value="1"/>
</dbReference>
<gene>
    <name evidence="9" type="ORF">GBK04_22825</name>
</gene>
<dbReference type="EMBL" id="WHLY01000002">
    <property type="protein sequence ID" value="MPR36101.1"/>
    <property type="molecule type" value="Genomic_DNA"/>
</dbReference>
<dbReference type="GO" id="GO:0005524">
    <property type="term" value="F:ATP binding"/>
    <property type="evidence" value="ECO:0007669"/>
    <property type="project" value="InterPro"/>
</dbReference>
<evidence type="ECO:0000256" key="7">
    <source>
        <dbReference type="PIRSR" id="PIRSR600821-52"/>
    </source>
</evidence>
<accession>A0A7C9BIM5</accession>
<evidence type="ECO:0000313" key="9">
    <source>
        <dbReference type="EMBL" id="MPR36101.1"/>
    </source>
</evidence>
<evidence type="ECO:0000259" key="8">
    <source>
        <dbReference type="SMART" id="SM01005"/>
    </source>
</evidence>
<dbReference type="InterPro" id="IPR035911">
    <property type="entry name" value="MurE/MurF_N"/>
</dbReference>
<evidence type="ECO:0000256" key="6">
    <source>
        <dbReference type="PIRSR" id="PIRSR600821-50"/>
    </source>
</evidence>
<dbReference type="GO" id="GO:0008784">
    <property type="term" value="F:alanine racemase activity"/>
    <property type="evidence" value="ECO:0007669"/>
    <property type="project" value="UniProtKB-UniRule"/>
</dbReference>
<dbReference type="InterPro" id="IPR000821">
    <property type="entry name" value="Ala_racemase"/>
</dbReference>
<evidence type="ECO:0000256" key="3">
    <source>
        <dbReference type="ARBA" id="ARBA00022898"/>
    </source>
</evidence>
<comment type="similarity">
    <text evidence="5">Belongs to the alanine racemase family.</text>
</comment>
<dbReference type="NCBIfam" id="NF008897">
    <property type="entry name" value="PRK11930.1"/>
    <property type="match status" value="1"/>
</dbReference>
<comment type="cofactor">
    <cofactor evidence="2 5 6">
        <name>pyridoxal 5'-phosphate</name>
        <dbReference type="ChEBI" id="CHEBI:597326"/>
    </cofactor>
</comment>
<feature type="binding site" evidence="5 7">
    <location>
        <position position="596"/>
    </location>
    <ligand>
        <name>substrate</name>
    </ligand>
</feature>
<evidence type="ECO:0000313" key="10">
    <source>
        <dbReference type="Proteomes" id="UP000479293"/>
    </source>
</evidence>
<dbReference type="InterPro" id="IPR011079">
    <property type="entry name" value="Ala_racemase_C"/>
</dbReference>
<dbReference type="Pfam" id="PF08245">
    <property type="entry name" value="Mur_ligase_M"/>
    <property type="match status" value="1"/>
</dbReference>
<feature type="domain" description="Alanine racemase C-terminal" evidence="8">
    <location>
        <begin position="703"/>
        <end position="827"/>
    </location>
</feature>
<dbReference type="InterPro" id="IPR013221">
    <property type="entry name" value="Mur_ligase_cen"/>
</dbReference>
<dbReference type="Gene3D" id="3.90.190.20">
    <property type="entry name" value="Mur ligase, C-terminal domain"/>
    <property type="match status" value="1"/>
</dbReference>
<feature type="binding site" evidence="5 7">
    <location>
        <position position="773"/>
    </location>
    <ligand>
        <name>substrate</name>
    </ligand>
</feature>
<dbReference type="Gene3D" id="2.40.37.10">
    <property type="entry name" value="Lyase, Ornithine Decarboxylase, Chain A, domain 1"/>
    <property type="match status" value="1"/>
</dbReference>
<dbReference type="SUPFAM" id="SSF51419">
    <property type="entry name" value="PLP-binding barrel"/>
    <property type="match status" value="1"/>
</dbReference>
<dbReference type="InterPro" id="IPR009006">
    <property type="entry name" value="Ala_racemase/Decarboxylase_C"/>
</dbReference>
<dbReference type="CDD" id="cd00430">
    <property type="entry name" value="PLPDE_III_AR"/>
    <property type="match status" value="1"/>
</dbReference>
<dbReference type="GO" id="GO:0016881">
    <property type="term" value="F:acid-amino acid ligase activity"/>
    <property type="evidence" value="ECO:0007669"/>
    <property type="project" value="InterPro"/>
</dbReference>
<dbReference type="UniPathway" id="UPA00042">
    <property type="reaction ID" value="UER00497"/>
</dbReference>
<comment type="function">
    <text evidence="5">Catalyzes the interconversion of L-alanine and D-alanine. May also act on other amino acids.</text>
</comment>
<dbReference type="HAMAP" id="MF_01201">
    <property type="entry name" value="Ala_racemase"/>
    <property type="match status" value="1"/>
</dbReference>
<dbReference type="NCBIfam" id="TIGR00492">
    <property type="entry name" value="alr"/>
    <property type="match status" value="1"/>
</dbReference>
<dbReference type="AlphaFoldDB" id="A0A7C9BIM5"/>
<evidence type="ECO:0000256" key="1">
    <source>
        <dbReference type="ARBA" id="ARBA00000316"/>
    </source>
</evidence>
<dbReference type="InterPro" id="IPR036615">
    <property type="entry name" value="Mur_ligase_C_dom_sf"/>
</dbReference>
<comment type="caution">
    <text evidence="9">The sequence shown here is derived from an EMBL/GenBank/DDBJ whole genome shotgun (WGS) entry which is preliminary data.</text>
</comment>
<sequence>MRLIEAEPSDITTQAQYLLTDSRQLNFAARSIFFALPGEHHNGHQFLNELYQRGVREFVVERTSLTPTLRAQLTSWSDATIWVVASSLSALQNLVARHRHQFSVPVVGITGSNGKTTVKEWLAQLLGPSERVVASPKSYNSQIGVPLSVWNLNASHTLALFEAGLSRPHEMEYLQPIIDPTLGIFTNIGSAHDEGFRSRKQKIAEKLRLFTHVKTLIYRKDYREIDEEINLILRHVNPTLRTLAWGTSPDAEVQVGYLPGEQATTITLTGTLGDYQFETNFRNEASLENLTHCLVFLLDFGLDPSVIQERIHALRPVSMRLQLKEGIHHCYVIDDTYNNDVQGITMALNFLAQQDTRSRRAVILSDVLQSGQPAPELYGTIAQLLHQKKIDIFVGIGAEMTQQAPLFEVPERYFFSDTNAFLQDFPLANLTDSVVLVKGARTFHFEKIVHRLQQKVHGTVLEINLDALTHNLNYYRNKVGAQTKIMVMVKAFAYGSGSTEVASLLQFHRVDYLAVAYADEGVVLRQNGIMLPIMVMNPAQGTFETLWEYRLEPEIYSRKILGEWTAFVDTRLSKSQPLSQRGTAGMHLKLDTGMHRLGFVEDDYEWLQEHLSVHPQLRVLSVFSHLAGADEGELNSFSRQQYERFVRGAMQLEQALGYPVIKHLLNSAGIVRFPEYRLDMVRLGIGLYGLEASGQEQRHLQTVGTLKTTISQIKAVKAGETVGYGRRGRITHDTLVGTLALGYADGYDRGLGNGVGHVWIKGALCPTIGNVCMDMTMVDLTGVNAEEGDDVIAFGAEVPITDLARRIGTIPYEILTGVGERVKRVFFKE</sequence>
<evidence type="ECO:0000256" key="4">
    <source>
        <dbReference type="ARBA" id="ARBA00023235"/>
    </source>
</evidence>
<dbReference type="FunFam" id="3.20.20.10:FF:000002">
    <property type="entry name" value="Alanine racemase"/>
    <property type="match status" value="1"/>
</dbReference>
<comment type="pathway">
    <text evidence="5">Amino-acid biosynthesis; D-alanine biosynthesis; D-alanine from L-alanine: step 1/1.</text>
</comment>
<evidence type="ECO:0000256" key="2">
    <source>
        <dbReference type="ARBA" id="ARBA00001933"/>
    </source>
</evidence>
<dbReference type="GO" id="GO:0005829">
    <property type="term" value="C:cytosol"/>
    <property type="evidence" value="ECO:0007669"/>
    <property type="project" value="TreeGrafter"/>
</dbReference>
<dbReference type="PANTHER" id="PTHR30511">
    <property type="entry name" value="ALANINE RACEMASE"/>
    <property type="match status" value="1"/>
</dbReference>
<reference evidence="9 10" key="1">
    <citation type="submission" date="2019-10" db="EMBL/GenBank/DDBJ databases">
        <title>Draft Genome Sequence of Cytophagaceae sp. SJW1-29.</title>
        <authorList>
            <person name="Choi A."/>
        </authorList>
    </citation>
    <scope>NUCLEOTIDE SEQUENCE [LARGE SCALE GENOMIC DNA]</scope>
    <source>
        <strain evidence="9 10">SJW1-29</strain>
    </source>
</reference>
<keyword evidence="4 5" id="KW-0413">Isomerase</keyword>
<feature type="active site" description="Proton acceptor; specific for L-alanine" evidence="5">
    <location>
        <position position="724"/>
    </location>
</feature>